<dbReference type="AlphaFoldDB" id="A0A4S2GZC8"/>
<dbReference type="Gene3D" id="3.30.470.20">
    <property type="entry name" value="ATP-grasp fold, B domain"/>
    <property type="match status" value="1"/>
</dbReference>
<dbReference type="Proteomes" id="UP000308054">
    <property type="component" value="Unassembled WGS sequence"/>
</dbReference>
<proteinExistence type="predicted"/>
<evidence type="ECO:0008006" key="3">
    <source>
        <dbReference type="Google" id="ProtNLM"/>
    </source>
</evidence>
<dbReference type="RefSeq" id="WP_135996352.1">
    <property type="nucleotide sequence ID" value="NZ_CP071057.1"/>
</dbReference>
<comment type="caution">
    <text evidence="1">The sequence shown here is derived from an EMBL/GenBank/DDBJ whole genome shotgun (WGS) entry which is preliminary data.</text>
</comment>
<dbReference type="SUPFAM" id="SSF56059">
    <property type="entry name" value="Glutathione synthetase ATP-binding domain-like"/>
    <property type="match status" value="1"/>
</dbReference>
<evidence type="ECO:0000313" key="1">
    <source>
        <dbReference type="EMBL" id="TGY88506.1"/>
    </source>
</evidence>
<dbReference type="EMBL" id="SRXW01000003">
    <property type="protein sequence ID" value="TGY88506.1"/>
    <property type="molecule type" value="Genomic_DNA"/>
</dbReference>
<evidence type="ECO:0000313" key="2">
    <source>
        <dbReference type="Proteomes" id="UP000308054"/>
    </source>
</evidence>
<accession>A0A4S2GZC8</accession>
<keyword evidence="2" id="KW-1185">Reference proteome</keyword>
<reference evidence="1 2" key="1">
    <citation type="journal article" date="2017" name="Int. J. Syst. Evol. Microbiol.">
        <title>Marinicauda algicola sp. nov., isolated from a marine red alga Rhodosorus marinus.</title>
        <authorList>
            <person name="Jeong S.E."/>
            <person name="Jeon S.H."/>
            <person name="Chun B.H."/>
            <person name="Kim D.W."/>
            <person name="Jeon C.O."/>
        </authorList>
    </citation>
    <scope>NUCLEOTIDE SEQUENCE [LARGE SCALE GENOMIC DNA]</scope>
    <source>
        <strain evidence="1 2">JCM 31718</strain>
    </source>
</reference>
<gene>
    <name evidence="1" type="ORF">E5163_11865</name>
</gene>
<name>A0A4S2GZC8_9PROT</name>
<sequence>MPSTAWWQDFRYADGVVHVKKTGIDVPVEPGVVSETLTWLAYYARIEAARLSVRADGPRVWFAPDRPRPWYLVWPVLQLAGLRVARSPEEADLAFAFEDRTKTAALALPVDLAVINGACLDVSKSAVAAVFEAVFGRALAVDPQSWNGAMVRKSEANGVHDGHLVEGPLRGEPGFCYQRLIDTLAPDGCVEDLRCPTVGGEIPVVFVKRREASRRFANANAEVHMATPQDVLSPEERAAIARFCAAMGLEWGGLDVLRDRASGEIYIVDVNKTDMGPPIALPLSDKMRATRALAGALRAYAETVAATREAA</sequence>
<protein>
    <recommendedName>
        <fullName evidence="3">ATP-grasp domain-containing protein</fullName>
    </recommendedName>
</protein>
<organism evidence="1 2">
    <name type="scientific">Marinicauda algicola</name>
    <dbReference type="NCBI Taxonomy" id="2029849"/>
    <lineage>
        <taxon>Bacteria</taxon>
        <taxon>Pseudomonadati</taxon>
        <taxon>Pseudomonadota</taxon>
        <taxon>Alphaproteobacteria</taxon>
        <taxon>Maricaulales</taxon>
        <taxon>Maricaulaceae</taxon>
        <taxon>Marinicauda</taxon>
    </lineage>
</organism>
<dbReference type="OrthoDB" id="8453666at2"/>